<evidence type="ECO:0000313" key="2">
    <source>
        <dbReference type="EMBL" id="OTF70225.1"/>
    </source>
</evidence>
<dbReference type="Proteomes" id="UP000194236">
    <property type="component" value="Unassembled WGS sequence"/>
</dbReference>
<proteinExistence type="predicted"/>
<feature type="compositionally biased region" description="Polar residues" evidence="1">
    <location>
        <begin position="61"/>
        <end position="73"/>
    </location>
</feature>
<feature type="compositionally biased region" description="Basic and acidic residues" evidence="1">
    <location>
        <begin position="29"/>
        <end position="48"/>
    </location>
</feature>
<dbReference type="EMBL" id="MUJZ01066658">
    <property type="protein sequence ID" value="OTF70225.1"/>
    <property type="molecule type" value="Genomic_DNA"/>
</dbReference>
<feature type="region of interest" description="Disordered" evidence="1">
    <location>
        <begin position="29"/>
        <end position="92"/>
    </location>
</feature>
<accession>A0A1Y3ASS3</accession>
<dbReference type="AlphaFoldDB" id="A0A1Y3ASS3"/>
<comment type="caution">
    <text evidence="2">The sequence shown here is derived from an EMBL/GenBank/DDBJ whole genome shotgun (WGS) entry which is preliminary data.</text>
</comment>
<evidence type="ECO:0000256" key="1">
    <source>
        <dbReference type="SAM" id="MobiDB-lite"/>
    </source>
</evidence>
<gene>
    <name evidence="2" type="ORF">BLA29_012471</name>
</gene>
<dbReference type="OrthoDB" id="6498330at2759"/>
<evidence type="ECO:0000313" key="3">
    <source>
        <dbReference type="Proteomes" id="UP000194236"/>
    </source>
</evidence>
<protein>
    <submittedName>
        <fullName evidence="2">Uncharacterized protein</fullName>
    </submittedName>
</protein>
<keyword evidence="3" id="KW-1185">Reference proteome</keyword>
<name>A0A1Y3ASS3_EURMA</name>
<reference evidence="2 3" key="1">
    <citation type="submission" date="2017-03" db="EMBL/GenBank/DDBJ databases">
        <title>Genome Survey of Euroglyphus maynei.</title>
        <authorList>
            <person name="Arlian L.G."/>
            <person name="Morgan M.S."/>
            <person name="Rider S.D."/>
        </authorList>
    </citation>
    <scope>NUCLEOTIDE SEQUENCE [LARGE SCALE GENOMIC DNA]</scope>
    <source>
        <strain evidence="2">Arlian Lab</strain>
        <tissue evidence="2">Whole body</tissue>
    </source>
</reference>
<sequence length="104" mass="12149">MIKDRRISSRFDVDVRKIPPTKIPILNNRHLDENENENDDKCKLDQHKQQSNGNGVILKSEISTPIQNHQQPTIEHEPKQQQQQQKTKLGSKFFDLIPKTKVQV</sequence>
<organism evidence="2 3">
    <name type="scientific">Euroglyphus maynei</name>
    <name type="common">Mayne's house dust mite</name>
    <dbReference type="NCBI Taxonomy" id="6958"/>
    <lineage>
        <taxon>Eukaryota</taxon>
        <taxon>Metazoa</taxon>
        <taxon>Ecdysozoa</taxon>
        <taxon>Arthropoda</taxon>
        <taxon>Chelicerata</taxon>
        <taxon>Arachnida</taxon>
        <taxon>Acari</taxon>
        <taxon>Acariformes</taxon>
        <taxon>Sarcoptiformes</taxon>
        <taxon>Astigmata</taxon>
        <taxon>Psoroptidia</taxon>
        <taxon>Analgoidea</taxon>
        <taxon>Pyroglyphidae</taxon>
        <taxon>Pyroglyphinae</taxon>
        <taxon>Euroglyphus</taxon>
    </lineage>
</organism>